<protein>
    <submittedName>
        <fullName evidence="4">DNA utilization protein GntX</fullName>
    </submittedName>
</protein>
<evidence type="ECO:0000259" key="2">
    <source>
        <dbReference type="Pfam" id="PF00156"/>
    </source>
</evidence>
<evidence type="ECO:0000256" key="1">
    <source>
        <dbReference type="ARBA" id="ARBA00008007"/>
    </source>
</evidence>
<dbReference type="InterPro" id="IPR000836">
    <property type="entry name" value="PRTase_dom"/>
</dbReference>
<dbReference type="PANTHER" id="PTHR47505">
    <property type="entry name" value="DNA UTILIZATION PROTEIN YHGH"/>
    <property type="match status" value="1"/>
</dbReference>
<dbReference type="InterPro" id="IPR029057">
    <property type="entry name" value="PRTase-like"/>
</dbReference>
<sequence>MRQAAAEFARNILRLLYPKPCLICDLPEGGAQEPFRHGLCSECYRSVTHDPYPACPRCAQTTGPHADTAHGCAECRGFPFGFDRVIRLGPYAGKLREAVLRTKHLPGEGLADLLGRAFAECQRPALEAAEVDLVVPVPLHWWRKWTRGYNQSEAIGRELAAGLNVPLAPRLLRRVKWTTQQVQPTRAARRENVKGAFRVSRGARLGAKTVLLVDDVMTTGSTLGEAARALRAAGADRVVVAVLARK</sequence>
<dbReference type="PANTHER" id="PTHR47505:SF1">
    <property type="entry name" value="DNA UTILIZATION PROTEIN YHGH"/>
    <property type="match status" value="1"/>
</dbReference>
<feature type="domain" description="Phosphoribosyltransferase" evidence="2">
    <location>
        <begin position="155"/>
        <end position="246"/>
    </location>
</feature>
<comment type="similarity">
    <text evidence="1">Belongs to the ComF/GntX family.</text>
</comment>
<reference evidence="5" key="1">
    <citation type="submission" date="2020-05" db="EMBL/GenBank/DDBJ databases">
        <title>Frigoriglobus tundricola gen. nov., sp. nov., a psychrotolerant cellulolytic planctomycete of the family Gemmataceae with two divergent copies of 16S rRNA gene.</title>
        <authorList>
            <person name="Kulichevskaya I.S."/>
            <person name="Ivanova A.A."/>
            <person name="Naumoff D.G."/>
            <person name="Beletsky A.V."/>
            <person name="Rijpstra W.I.C."/>
            <person name="Sinninghe Damste J.S."/>
            <person name="Mardanov A.V."/>
            <person name="Ravin N.V."/>
            <person name="Dedysh S.N."/>
        </authorList>
    </citation>
    <scope>NUCLEOTIDE SEQUENCE [LARGE SCALE GENOMIC DNA]</scope>
    <source>
        <strain evidence="5">PL17</strain>
    </source>
</reference>
<dbReference type="Gene3D" id="3.40.50.2020">
    <property type="match status" value="1"/>
</dbReference>
<dbReference type="Pfam" id="PF00156">
    <property type="entry name" value="Pribosyltran"/>
    <property type="match status" value="1"/>
</dbReference>
<proteinExistence type="inferred from homology"/>
<dbReference type="AlphaFoldDB" id="A0A6M5Z2B7"/>
<dbReference type="InterPro" id="IPR051910">
    <property type="entry name" value="ComF/GntX_DNA_util-trans"/>
</dbReference>
<accession>A0A6M5Z2B7</accession>
<dbReference type="Pfam" id="PF18912">
    <property type="entry name" value="DZR_2"/>
    <property type="match status" value="1"/>
</dbReference>
<dbReference type="InterPro" id="IPR044005">
    <property type="entry name" value="DZR_2"/>
</dbReference>
<feature type="domain" description="Double zinc ribbon" evidence="3">
    <location>
        <begin position="12"/>
        <end position="75"/>
    </location>
</feature>
<dbReference type="EMBL" id="CP053452">
    <property type="protein sequence ID" value="QJW99720.1"/>
    <property type="molecule type" value="Genomic_DNA"/>
</dbReference>
<evidence type="ECO:0000313" key="4">
    <source>
        <dbReference type="EMBL" id="QJW99720.1"/>
    </source>
</evidence>
<name>A0A6M5Z2B7_9BACT</name>
<dbReference type="KEGG" id="ftj:FTUN_7343"/>
<dbReference type="RefSeq" id="WP_171474637.1">
    <property type="nucleotide sequence ID" value="NZ_CP053452.2"/>
</dbReference>
<evidence type="ECO:0000313" key="5">
    <source>
        <dbReference type="Proteomes" id="UP000503447"/>
    </source>
</evidence>
<keyword evidence="5" id="KW-1185">Reference proteome</keyword>
<gene>
    <name evidence="4" type="ORF">FTUN_7343</name>
</gene>
<dbReference type="SUPFAM" id="SSF53271">
    <property type="entry name" value="PRTase-like"/>
    <property type="match status" value="1"/>
</dbReference>
<evidence type="ECO:0000259" key="3">
    <source>
        <dbReference type="Pfam" id="PF18912"/>
    </source>
</evidence>
<dbReference type="CDD" id="cd06223">
    <property type="entry name" value="PRTases_typeI"/>
    <property type="match status" value="1"/>
</dbReference>
<organism evidence="4 5">
    <name type="scientific">Frigoriglobus tundricola</name>
    <dbReference type="NCBI Taxonomy" id="2774151"/>
    <lineage>
        <taxon>Bacteria</taxon>
        <taxon>Pseudomonadati</taxon>
        <taxon>Planctomycetota</taxon>
        <taxon>Planctomycetia</taxon>
        <taxon>Gemmatales</taxon>
        <taxon>Gemmataceae</taxon>
        <taxon>Frigoriglobus</taxon>
    </lineage>
</organism>
<dbReference type="Proteomes" id="UP000503447">
    <property type="component" value="Chromosome"/>
</dbReference>